<evidence type="ECO:0008006" key="4">
    <source>
        <dbReference type="Google" id="ProtNLM"/>
    </source>
</evidence>
<sequence>MARPIGVKAAKGKGKRTMEEEGNPLMEFQSIWEIRQKDSALKEKLNEQKLLDILIAKTEPLSELEIGLKNKLINDMSYASLEMRDSYVWSTCDIRRQQPIPRSRVDVWVKIHRFDSDVFIRSGVAFQVEPRPKEETEHVTLKKQSHVISFLVSAQYQNFSFKMASSSSYNIEDMMDEKFDQIFDQQFETLFIHNDDRQEVSRMNKTLFMCIVDRLSAEIPYFQQIRDATGRFGHSPLQKATAEIRMMAYGCPADVVDKYLRLGETTALLCLEHFVQGIINLFGDAYLRIPTPKDLQRLLDIGEICRFPGMIGIIDCPKASLFATHQEAVRKDVERAFEVLQARFAIVKNPALLWDKIKIGKIMRACIILHNMIVEDERDGYTQFDVSVFAQPESNRSSQVDFTYSTNMASNVGKMMSIRNRLCRRLHYRLYHRLRHHLRRHFRVVSIVSVVYASSLSLSPHRLRRLRIVSIVVSASSQSSQSSQNLIVLQFRVSASMYLQVKETRSSLEEKGEKMLQIFYDSQNFFLVSFC</sequence>
<proteinExistence type="predicted"/>
<dbReference type="AlphaFoldDB" id="A0A0D3E5G2"/>
<dbReference type="PANTHER" id="PTHR47150:SF5">
    <property type="entry name" value="OS07G0546750 PROTEIN"/>
    <property type="match status" value="1"/>
</dbReference>
<organism evidence="2 3">
    <name type="scientific">Brassica oleracea var. oleracea</name>
    <dbReference type="NCBI Taxonomy" id="109376"/>
    <lineage>
        <taxon>Eukaryota</taxon>
        <taxon>Viridiplantae</taxon>
        <taxon>Streptophyta</taxon>
        <taxon>Embryophyta</taxon>
        <taxon>Tracheophyta</taxon>
        <taxon>Spermatophyta</taxon>
        <taxon>Magnoliopsida</taxon>
        <taxon>eudicotyledons</taxon>
        <taxon>Gunneridae</taxon>
        <taxon>Pentapetalae</taxon>
        <taxon>rosids</taxon>
        <taxon>malvids</taxon>
        <taxon>Brassicales</taxon>
        <taxon>Brassicaceae</taxon>
        <taxon>Brassiceae</taxon>
        <taxon>Brassica</taxon>
    </lineage>
</organism>
<name>A0A0D3E5G2_BRAOL</name>
<protein>
    <recommendedName>
        <fullName evidence="4">DDE Tnp4 domain-containing protein</fullName>
    </recommendedName>
</protein>
<evidence type="ECO:0000256" key="1">
    <source>
        <dbReference type="SAM" id="MobiDB-lite"/>
    </source>
</evidence>
<dbReference type="EnsemblPlants" id="Bo9g046460.1">
    <property type="protein sequence ID" value="Bo9g046460.1"/>
    <property type="gene ID" value="Bo9g046460"/>
</dbReference>
<dbReference type="STRING" id="109376.A0A0D3E5G2"/>
<dbReference type="InterPro" id="IPR006912">
    <property type="entry name" value="Harbinger_derived_prot"/>
</dbReference>
<dbReference type="PANTHER" id="PTHR47150">
    <property type="entry name" value="OS12G0169200 PROTEIN"/>
    <property type="match status" value="1"/>
</dbReference>
<accession>A0A0D3E5G2</accession>
<keyword evidence="3" id="KW-1185">Reference proteome</keyword>
<reference evidence="2 3" key="1">
    <citation type="journal article" date="2014" name="Genome Biol.">
        <title>Transcriptome and methylome profiling reveals relics of genome dominance in the mesopolyploid Brassica oleracea.</title>
        <authorList>
            <person name="Parkin I.A."/>
            <person name="Koh C."/>
            <person name="Tang H."/>
            <person name="Robinson S.J."/>
            <person name="Kagale S."/>
            <person name="Clarke W.E."/>
            <person name="Town C.D."/>
            <person name="Nixon J."/>
            <person name="Krishnakumar V."/>
            <person name="Bidwell S.L."/>
            <person name="Denoeud F."/>
            <person name="Belcram H."/>
            <person name="Links M.G."/>
            <person name="Just J."/>
            <person name="Clarke C."/>
            <person name="Bender T."/>
            <person name="Huebert T."/>
            <person name="Mason A.S."/>
            <person name="Pires J.C."/>
            <person name="Barker G."/>
            <person name="Moore J."/>
            <person name="Walley P.G."/>
            <person name="Manoli S."/>
            <person name="Batley J."/>
            <person name="Edwards D."/>
            <person name="Nelson M.N."/>
            <person name="Wang X."/>
            <person name="Paterson A.H."/>
            <person name="King G."/>
            <person name="Bancroft I."/>
            <person name="Chalhoub B."/>
            <person name="Sharpe A.G."/>
        </authorList>
    </citation>
    <scope>NUCLEOTIDE SEQUENCE</scope>
    <source>
        <strain evidence="2 3">cv. TO1000</strain>
    </source>
</reference>
<dbReference type="Pfam" id="PF04827">
    <property type="entry name" value="Plant_tran"/>
    <property type="match status" value="2"/>
</dbReference>
<dbReference type="Proteomes" id="UP000032141">
    <property type="component" value="Chromosome C9"/>
</dbReference>
<evidence type="ECO:0000313" key="3">
    <source>
        <dbReference type="Proteomes" id="UP000032141"/>
    </source>
</evidence>
<reference evidence="2" key="2">
    <citation type="submission" date="2015-03" db="UniProtKB">
        <authorList>
            <consortium name="EnsemblPlants"/>
        </authorList>
    </citation>
    <scope>IDENTIFICATION</scope>
</reference>
<dbReference type="HOGENOM" id="CLU_513264_0_0_1"/>
<evidence type="ECO:0000313" key="2">
    <source>
        <dbReference type="EnsemblPlants" id="Bo9g046460.1"/>
    </source>
</evidence>
<feature type="region of interest" description="Disordered" evidence="1">
    <location>
        <begin position="1"/>
        <end position="20"/>
    </location>
</feature>
<dbReference type="Gramene" id="Bo9g046460.1">
    <property type="protein sequence ID" value="Bo9g046460.1"/>
    <property type="gene ID" value="Bo9g046460"/>
</dbReference>